<name>A0A8S5UVF7_9CAUD</name>
<protein>
    <submittedName>
        <fullName evidence="2">Uncharacterized protein</fullName>
    </submittedName>
</protein>
<reference evidence="2" key="1">
    <citation type="journal article" date="2021" name="Proc. Natl. Acad. Sci. U.S.A.">
        <title>A Catalog of Tens of Thousands of Viruses from Human Metagenomes Reveals Hidden Associations with Chronic Diseases.</title>
        <authorList>
            <person name="Tisza M.J."/>
            <person name="Buck C.B."/>
        </authorList>
    </citation>
    <scope>NUCLEOTIDE SEQUENCE</scope>
    <source>
        <strain evidence="2">Ctwfx1</strain>
    </source>
</reference>
<accession>A0A8S5UVF7</accession>
<dbReference type="EMBL" id="BK016147">
    <property type="protein sequence ID" value="DAF98435.1"/>
    <property type="molecule type" value="Genomic_DNA"/>
</dbReference>
<proteinExistence type="predicted"/>
<feature type="region of interest" description="Disordered" evidence="1">
    <location>
        <begin position="636"/>
        <end position="666"/>
    </location>
</feature>
<evidence type="ECO:0000256" key="1">
    <source>
        <dbReference type="SAM" id="MobiDB-lite"/>
    </source>
</evidence>
<evidence type="ECO:0000313" key="2">
    <source>
        <dbReference type="EMBL" id="DAF98435.1"/>
    </source>
</evidence>
<feature type="compositionally biased region" description="Gly residues" evidence="1">
    <location>
        <begin position="642"/>
        <end position="652"/>
    </location>
</feature>
<feature type="compositionally biased region" description="Basic and acidic residues" evidence="1">
    <location>
        <begin position="653"/>
        <end position="662"/>
    </location>
</feature>
<sequence length="704" mass="75416">MIESSAAYLAAITGDTRRVLLKAVIHIIDPDMQLTGGSADSLAPWAKTAELYDYRFTTARYATLEQDRWLLDGSFDIFPDDYQVSEHMGVADAQLSGADGSFAAPAWAAITFSDVSVLQAFSVYFPTDELEGVAEDFTVEVLSAGQTFFTKTVTGNTASAVAFEGFTVQTPDTIRVTVTKWSLPSRRMRVVEILPGVYEEWTEDIVAAFDCKQQGDVSCLSLPYGTCTLKMDNLSRRFEPRSKSGLFQSIEERQGVETYIGVRLADGSVEYKRVGVFYQYSDGWKTGDNGLTMQWDLVDIIGLLADRAYLAPTVLPITLSGWIASLVSQLGTNFASRYTVDADYADLAVTASSRAAVSGKKCGDILRWACMATGTWPRADAETGKLAVEPLWNQGSKITLENLVNYPTMKANQSLASLIFHLSDGTEYVVSGNSTSSEKTVTIENPFLHTQAQALTAGRLILSCYGGNQLELTGRGDPASEIGDVDTVWLDESSATTARRIYQTFQFSDGVLQGCQSKLLQADGSYLYTERAVFTESGSWTAPAGKTRLRVICVGHGGDGTAGADGDFDAAGADGTDGLGGLVWADTIQINEQQTFAITIGEASTFGVYSSANGQRYPNGFTDIQSGDSFARTGVAVPKSGTGDGGKGGRGGNKGEKHRETNYDLDGNPIGSYTVIDVYPGPGAPGAAGASGCVVVYWDKEESA</sequence>
<organism evidence="2">
    <name type="scientific">Siphoviridae sp. ctwfx1</name>
    <dbReference type="NCBI Taxonomy" id="2825732"/>
    <lineage>
        <taxon>Viruses</taxon>
        <taxon>Duplodnaviria</taxon>
        <taxon>Heunggongvirae</taxon>
        <taxon>Uroviricota</taxon>
        <taxon>Caudoviricetes</taxon>
    </lineage>
</organism>